<dbReference type="SUPFAM" id="SSF49464">
    <property type="entry name" value="Carboxypeptidase regulatory domain-like"/>
    <property type="match status" value="1"/>
</dbReference>
<dbReference type="InterPro" id="IPR037066">
    <property type="entry name" value="Plug_dom_sf"/>
</dbReference>
<dbReference type="Pfam" id="PF07715">
    <property type="entry name" value="Plug"/>
    <property type="match status" value="1"/>
</dbReference>
<dbReference type="Pfam" id="PF13715">
    <property type="entry name" value="CarbopepD_reg_2"/>
    <property type="match status" value="1"/>
</dbReference>
<sequence length="465" mass="51733">MKIFRLIIIMFCLIVTTTISAQKVLTWIIKDKVTGEVLTGASVYFQNKDNRSLNGAIAGADGTYKLKVPDDKNLVVVFSLIGYKTQSMKYTNQLKLDILLEEDSYLLDDVVITAKSLEKNVVGLTSRELVSATQKLSLDILETAPVTSIEDALQGRLVNVDILTSAEPGSSSSIRIRGTSSLNASSEPLFVVDGIPYNTNISDDFEFATANTEDFGALLNIAPSDIESIEVLKDAAATALWGSKGANGVLLISTKKGVSGKTRFNVDIKYQYGKERNTIPMLNASQYVAMIQDAIWNRINDLGSSTSISLMELLYNTKEIGYDPNWIYFNEYNQETNWLKEIIQPSNQTETNFSMSGGGEKATYRLSLGYFNEQGTTRGTNFNRLNTALNVRYLFSRRLDITTDFAFSTSDRDANWDNPRGQALNKMPNMSPYYIDADGKRTSEYFTPESYFQGTINKSKLSDHS</sequence>
<evidence type="ECO:0000313" key="2">
    <source>
        <dbReference type="EMBL" id="KAA6320300.1"/>
    </source>
</evidence>
<organism evidence="2">
    <name type="scientific">termite gut metagenome</name>
    <dbReference type="NCBI Taxonomy" id="433724"/>
    <lineage>
        <taxon>unclassified sequences</taxon>
        <taxon>metagenomes</taxon>
        <taxon>organismal metagenomes</taxon>
    </lineage>
</organism>
<protein>
    <submittedName>
        <fullName evidence="2">TonB-dependent receptor SusC</fullName>
    </submittedName>
</protein>
<dbReference type="SUPFAM" id="SSF56935">
    <property type="entry name" value="Porins"/>
    <property type="match status" value="1"/>
</dbReference>
<accession>A0A5J4QGT9</accession>
<evidence type="ECO:0000259" key="1">
    <source>
        <dbReference type="Pfam" id="PF07715"/>
    </source>
</evidence>
<dbReference type="EMBL" id="SNRY01003631">
    <property type="protein sequence ID" value="KAA6320300.1"/>
    <property type="molecule type" value="Genomic_DNA"/>
</dbReference>
<reference evidence="2" key="1">
    <citation type="submission" date="2019-03" db="EMBL/GenBank/DDBJ databases">
        <title>Single cell metagenomics reveals metabolic interactions within the superorganism composed of flagellate Streblomastix strix and complex community of Bacteroidetes bacteria on its surface.</title>
        <authorList>
            <person name="Treitli S.C."/>
            <person name="Kolisko M."/>
            <person name="Husnik F."/>
            <person name="Keeling P."/>
            <person name="Hampl V."/>
        </authorList>
    </citation>
    <scope>NUCLEOTIDE SEQUENCE</scope>
    <source>
        <strain evidence="2">STM</strain>
    </source>
</reference>
<comment type="caution">
    <text evidence="2">The sequence shown here is derived from an EMBL/GenBank/DDBJ whole genome shotgun (WGS) entry which is preliminary data.</text>
</comment>
<dbReference type="AlphaFoldDB" id="A0A5J4QGT9"/>
<dbReference type="NCBIfam" id="TIGR04057">
    <property type="entry name" value="SusC_RagA_signa"/>
    <property type="match status" value="1"/>
</dbReference>
<dbReference type="PROSITE" id="PS52016">
    <property type="entry name" value="TONB_DEPENDENT_REC_3"/>
    <property type="match status" value="1"/>
</dbReference>
<dbReference type="InterPro" id="IPR023997">
    <property type="entry name" value="TonB-dep_OMP_SusC/RagA_CS"/>
</dbReference>
<feature type="domain" description="TonB-dependent receptor plug" evidence="1">
    <location>
        <begin position="127"/>
        <end position="249"/>
    </location>
</feature>
<gene>
    <name evidence="2" type="ORF">EZS27_029909</name>
</gene>
<proteinExistence type="predicted"/>
<dbReference type="Gene3D" id="2.170.130.10">
    <property type="entry name" value="TonB-dependent receptor, plug domain"/>
    <property type="match status" value="1"/>
</dbReference>
<name>A0A5J4QGT9_9ZZZZ</name>
<dbReference type="InterPro" id="IPR039426">
    <property type="entry name" value="TonB-dep_rcpt-like"/>
</dbReference>
<dbReference type="InterPro" id="IPR008969">
    <property type="entry name" value="CarboxyPept-like_regulatory"/>
</dbReference>
<keyword evidence="2" id="KW-0675">Receptor</keyword>
<dbReference type="InterPro" id="IPR012910">
    <property type="entry name" value="Plug_dom"/>
</dbReference>